<evidence type="ECO:0000313" key="3">
    <source>
        <dbReference type="Proteomes" id="UP000190080"/>
    </source>
</evidence>
<dbReference type="STRING" id="1450648.CLORY_07850"/>
<comment type="caution">
    <text evidence="2">The sequence shown here is derived from an EMBL/GenBank/DDBJ whole genome shotgun (WGS) entry which is preliminary data.</text>
</comment>
<proteinExistence type="predicted"/>
<dbReference type="Proteomes" id="UP000190080">
    <property type="component" value="Unassembled WGS sequence"/>
</dbReference>
<dbReference type="OrthoDB" id="9776525at2"/>
<keyword evidence="1" id="KW-1133">Transmembrane helix</keyword>
<protein>
    <submittedName>
        <fullName evidence="2">ABC-2 family transporter protein</fullName>
    </submittedName>
</protein>
<dbReference type="AlphaFoldDB" id="A0A1V4IWM6"/>
<keyword evidence="3" id="KW-1185">Reference proteome</keyword>
<dbReference type="Pfam" id="PF12730">
    <property type="entry name" value="ABC2_membrane_4"/>
    <property type="match status" value="1"/>
</dbReference>
<dbReference type="RefSeq" id="WP_079422222.1">
    <property type="nucleotide sequence ID" value="NZ_MZGV01000005.1"/>
</dbReference>
<dbReference type="CDD" id="cd21807">
    <property type="entry name" value="ABC-2_lan_permease_MutE_EpiE-like"/>
    <property type="match status" value="1"/>
</dbReference>
<evidence type="ECO:0000256" key="1">
    <source>
        <dbReference type="SAM" id="Phobius"/>
    </source>
</evidence>
<organism evidence="2 3">
    <name type="scientific">Clostridium oryzae</name>
    <dbReference type="NCBI Taxonomy" id="1450648"/>
    <lineage>
        <taxon>Bacteria</taxon>
        <taxon>Bacillati</taxon>
        <taxon>Bacillota</taxon>
        <taxon>Clostridia</taxon>
        <taxon>Eubacteriales</taxon>
        <taxon>Clostridiaceae</taxon>
        <taxon>Clostridium</taxon>
    </lineage>
</organism>
<accession>A0A1V4IWM6</accession>
<name>A0A1V4IWM6_9CLOT</name>
<feature type="transmembrane region" description="Helical" evidence="1">
    <location>
        <begin position="130"/>
        <end position="148"/>
    </location>
</feature>
<dbReference type="InterPro" id="IPR021205">
    <property type="entry name" value="Lanti_perm_SpaE/MutE/EpiE-like"/>
</dbReference>
<feature type="transmembrane region" description="Helical" evidence="1">
    <location>
        <begin position="222"/>
        <end position="246"/>
    </location>
</feature>
<feature type="transmembrane region" description="Helical" evidence="1">
    <location>
        <begin position="160"/>
        <end position="178"/>
    </location>
</feature>
<keyword evidence="1" id="KW-0812">Transmembrane</keyword>
<dbReference type="NCBIfam" id="TIGR03732">
    <property type="entry name" value="lanti_perm_MutE"/>
    <property type="match status" value="1"/>
</dbReference>
<evidence type="ECO:0000313" key="2">
    <source>
        <dbReference type="EMBL" id="OPJ64220.1"/>
    </source>
</evidence>
<reference evidence="2 3" key="1">
    <citation type="submission" date="2017-03" db="EMBL/GenBank/DDBJ databases">
        <title>Genome sequence of Clostridium oryzae DSM 28571.</title>
        <authorList>
            <person name="Poehlein A."/>
            <person name="Daniel R."/>
        </authorList>
    </citation>
    <scope>NUCLEOTIDE SEQUENCE [LARGE SCALE GENOMIC DNA]</scope>
    <source>
        <strain evidence="2 3">DSM 28571</strain>
    </source>
</reference>
<feature type="transmembrane region" description="Helical" evidence="1">
    <location>
        <begin position="52"/>
        <end position="72"/>
    </location>
</feature>
<feature type="transmembrane region" description="Helical" evidence="1">
    <location>
        <begin position="20"/>
        <end position="40"/>
    </location>
</feature>
<feature type="transmembrane region" description="Helical" evidence="1">
    <location>
        <begin position="93"/>
        <end position="118"/>
    </location>
</feature>
<gene>
    <name evidence="2" type="ORF">CLORY_07850</name>
</gene>
<sequence>MKRYLQSELLKTKGSILRKLLILVPIVCICIAYMFSFLGGDIRLTFLSSMNHWGLLWMPALIMLLCGMFHTIEQNDTGYKTIFSFPIDLKRSWIAKNMVIAAFTFIASIALGVIFVVLQLALIHQTSKVVPFYSCFAAILISWLVSLWQIPLCLWLSKRINVFVLMIIGCAANLELGAGKAPSSLWWLDPWTYPLRLQVPILHTHPNGLILKADNILINFNVIPIGIALGLLLFIVLTILTSVIFANREVIS</sequence>
<dbReference type="EMBL" id="MZGV01000005">
    <property type="protein sequence ID" value="OPJ64220.1"/>
    <property type="molecule type" value="Genomic_DNA"/>
</dbReference>
<keyword evidence="1" id="KW-0472">Membrane</keyword>